<dbReference type="Gene3D" id="3.30.70.270">
    <property type="match status" value="1"/>
</dbReference>
<dbReference type="EMBL" id="JAEUXJ010000002">
    <property type="protein sequence ID" value="MBL6455111.1"/>
    <property type="molecule type" value="Genomic_DNA"/>
</dbReference>
<feature type="domain" description="Response regulatory" evidence="5">
    <location>
        <begin position="4"/>
        <end position="120"/>
    </location>
</feature>
<evidence type="ECO:0000313" key="8">
    <source>
        <dbReference type="Proteomes" id="UP000606490"/>
    </source>
</evidence>
<dbReference type="SUPFAM" id="SSF52172">
    <property type="entry name" value="CheY-like"/>
    <property type="match status" value="2"/>
</dbReference>
<dbReference type="Pfam" id="PF00990">
    <property type="entry name" value="GGDEF"/>
    <property type="match status" value="1"/>
</dbReference>
<dbReference type="SUPFAM" id="SSF55073">
    <property type="entry name" value="Nucleotide cyclase"/>
    <property type="match status" value="1"/>
</dbReference>
<comment type="caution">
    <text evidence="7">The sequence shown here is derived from an EMBL/GenBank/DDBJ whole genome shotgun (WGS) entry which is preliminary data.</text>
</comment>
<feature type="region of interest" description="Disordered" evidence="4">
    <location>
        <begin position="453"/>
        <end position="472"/>
    </location>
</feature>
<comment type="catalytic activity">
    <reaction evidence="2">
        <text>2 GTP = 3',3'-c-di-GMP + 2 diphosphate</text>
        <dbReference type="Rhea" id="RHEA:24898"/>
        <dbReference type="ChEBI" id="CHEBI:33019"/>
        <dbReference type="ChEBI" id="CHEBI:37565"/>
        <dbReference type="ChEBI" id="CHEBI:58805"/>
        <dbReference type="EC" id="2.7.7.65"/>
    </reaction>
</comment>
<feature type="domain" description="Response regulatory" evidence="5">
    <location>
        <begin position="155"/>
        <end position="271"/>
    </location>
</feature>
<dbReference type="PROSITE" id="PS50110">
    <property type="entry name" value="RESPONSE_REGULATORY"/>
    <property type="match status" value="2"/>
</dbReference>
<dbReference type="NCBIfam" id="NF007135">
    <property type="entry name" value="PRK09581.1"/>
    <property type="match status" value="1"/>
</dbReference>
<dbReference type="InterPro" id="IPR001789">
    <property type="entry name" value="Sig_transdc_resp-reg_receiver"/>
</dbReference>
<keyword evidence="3" id="KW-0597">Phosphoprotein</keyword>
<dbReference type="SMART" id="SM00267">
    <property type="entry name" value="GGDEF"/>
    <property type="match status" value="1"/>
</dbReference>
<gene>
    <name evidence="7" type="ORF">JMJ55_07230</name>
</gene>
<dbReference type="PANTHER" id="PTHR45138">
    <property type="entry name" value="REGULATORY COMPONENTS OF SENSORY TRANSDUCTION SYSTEM"/>
    <property type="match status" value="1"/>
</dbReference>
<dbReference type="InterPro" id="IPR011006">
    <property type="entry name" value="CheY-like_superfamily"/>
</dbReference>
<dbReference type="CDD" id="cd17538">
    <property type="entry name" value="REC_D1_PleD-like"/>
    <property type="match status" value="1"/>
</dbReference>
<dbReference type="PANTHER" id="PTHR45138:SF9">
    <property type="entry name" value="DIGUANYLATE CYCLASE DGCM-RELATED"/>
    <property type="match status" value="1"/>
</dbReference>
<dbReference type="Pfam" id="PF00072">
    <property type="entry name" value="Response_reg"/>
    <property type="match status" value="1"/>
</dbReference>
<dbReference type="Proteomes" id="UP000606490">
    <property type="component" value="Unassembled WGS sequence"/>
</dbReference>
<evidence type="ECO:0000259" key="6">
    <source>
        <dbReference type="PROSITE" id="PS50887"/>
    </source>
</evidence>
<keyword evidence="8" id="KW-1185">Reference proteome</keyword>
<accession>A0ABS1V079</accession>
<protein>
    <recommendedName>
        <fullName evidence="1">diguanylate cyclase</fullName>
        <ecNumber evidence="1">2.7.7.65</ecNumber>
    </recommendedName>
</protein>
<evidence type="ECO:0000313" key="7">
    <source>
        <dbReference type="EMBL" id="MBL6455111.1"/>
    </source>
</evidence>
<evidence type="ECO:0000256" key="2">
    <source>
        <dbReference type="ARBA" id="ARBA00034247"/>
    </source>
</evidence>
<dbReference type="InterPro" id="IPR050469">
    <property type="entry name" value="Diguanylate_Cyclase"/>
</dbReference>
<sequence length="472" mass="50897">MTARILVVDDIAANLRLLEAKLLNEYYEVALAASGPEALGTAARWSPDVILLDVMMPGMDGYEVCRRLKESNATAHIPVVMITALVDPAERVRGLEAGADDFLSKPVDDATLFARLRALLRVKQVQDAWRLRSDTARDLGFEPPPDPSPSIEGATALVLSELPGEAEMVAGILAHDGVAAQAVTDSEAARRSLVEGNFDLAVLCLPAEGGDVLRLASRLRAQTATRDLPVLLAADVSQRGLVLRGFDLGANDHVLRPIDPNELRARARNQIRRKRYQERLRADLDRSLEMAVTDPLTGLRNRRYVRRHLDGVLRGTDAAVLLLDVDRFKSINDNYGHPAGDAALQEVANRLKSHLRAADVVARYGGEEFMVVLAGAPTDYATMVAERLRGAIGTEPCKVGGHRLPITISIGLAIARTGTSADAVIAAADAALYRAKQGGRNRVVQALPEEFVEDPSAQSLQDVAPPQKVPAG</sequence>
<organism evidence="7 8">
    <name type="scientific">Belnapia mucosa</name>
    <dbReference type="NCBI Taxonomy" id="2804532"/>
    <lineage>
        <taxon>Bacteria</taxon>
        <taxon>Pseudomonadati</taxon>
        <taxon>Pseudomonadota</taxon>
        <taxon>Alphaproteobacteria</taxon>
        <taxon>Acetobacterales</taxon>
        <taxon>Roseomonadaceae</taxon>
        <taxon>Belnapia</taxon>
    </lineage>
</organism>
<dbReference type="NCBIfam" id="TIGR00254">
    <property type="entry name" value="GGDEF"/>
    <property type="match status" value="1"/>
</dbReference>
<evidence type="ECO:0000259" key="5">
    <source>
        <dbReference type="PROSITE" id="PS50110"/>
    </source>
</evidence>
<feature type="domain" description="GGDEF" evidence="6">
    <location>
        <begin position="316"/>
        <end position="448"/>
    </location>
</feature>
<dbReference type="InterPro" id="IPR043128">
    <property type="entry name" value="Rev_trsase/Diguanyl_cyclase"/>
</dbReference>
<dbReference type="InterPro" id="IPR029787">
    <property type="entry name" value="Nucleotide_cyclase"/>
</dbReference>
<dbReference type="EC" id="2.7.7.65" evidence="1"/>
<proteinExistence type="predicted"/>
<comment type="caution">
    <text evidence="3">Lacks conserved residue(s) required for the propagation of feature annotation.</text>
</comment>
<evidence type="ECO:0000256" key="3">
    <source>
        <dbReference type="PROSITE-ProRule" id="PRU00169"/>
    </source>
</evidence>
<dbReference type="RefSeq" id="WP_202824835.1">
    <property type="nucleotide sequence ID" value="NZ_JAEUXJ010000002.1"/>
</dbReference>
<name>A0ABS1V079_9PROT</name>
<dbReference type="SMART" id="SM00448">
    <property type="entry name" value="REC"/>
    <property type="match status" value="2"/>
</dbReference>
<evidence type="ECO:0000256" key="1">
    <source>
        <dbReference type="ARBA" id="ARBA00012528"/>
    </source>
</evidence>
<dbReference type="PROSITE" id="PS50887">
    <property type="entry name" value="GGDEF"/>
    <property type="match status" value="1"/>
</dbReference>
<reference evidence="7 8" key="1">
    <citation type="submission" date="2021-01" db="EMBL/GenBank/DDBJ databases">
        <title>Belnapia mucosa sp. nov. and Belnapia arida sp. nov., isolated from the Tabernas Desert (Almeria, Spain).</title>
        <authorList>
            <person name="Molina-Menor E."/>
            <person name="Vidal-Verdu A."/>
            <person name="Calonge A."/>
            <person name="Satari L."/>
            <person name="Pereto Magraner J."/>
            <person name="Porcar Miralles M."/>
        </authorList>
    </citation>
    <scope>NUCLEOTIDE SEQUENCE [LARGE SCALE GENOMIC DNA]</scope>
    <source>
        <strain evidence="7 8">T6</strain>
    </source>
</reference>
<dbReference type="InterPro" id="IPR000160">
    <property type="entry name" value="GGDEF_dom"/>
</dbReference>
<feature type="modified residue" description="4-aspartylphosphate" evidence="3">
    <location>
        <position position="53"/>
    </location>
</feature>
<dbReference type="CDD" id="cd01949">
    <property type="entry name" value="GGDEF"/>
    <property type="match status" value="1"/>
</dbReference>
<dbReference type="Gene3D" id="3.40.50.2300">
    <property type="match status" value="1"/>
</dbReference>
<evidence type="ECO:0000256" key="4">
    <source>
        <dbReference type="SAM" id="MobiDB-lite"/>
    </source>
</evidence>